<gene>
    <name evidence="2" type="ORF">UREG_05619</name>
</gene>
<dbReference type="VEuPathDB" id="FungiDB:UREG_05619"/>
<evidence type="ECO:0000313" key="2">
    <source>
        <dbReference type="EMBL" id="EEP80777.1"/>
    </source>
</evidence>
<dbReference type="InParanoid" id="C4JT30"/>
<feature type="compositionally biased region" description="Basic and acidic residues" evidence="1">
    <location>
        <begin position="152"/>
        <end position="161"/>
    </location>
</feature>
<keyword evidence="3" id="KW-1185">Reference proteome</keyword>
<accession>C4JT30</accession>
<name>C4JT30_UNCRE</name>
<dbReference type="GeneID" id="8441125"/>
<dbReference type="RefSeq" id="XP_002584930.1">
    <property type="nucleotide sequence ID" value="XM_002584884.1"/>
</dbReference>
<proteinExistence type="predicted"/>
<dbReference type="KEGG" id="ure:UREG_05619"/>
<dbReference type="HOGENOM" id="CLU_1533719_0_0_1"/>
<dbReference type="EMBL" id="CH476617">
    <property type="protein sequence ID" value="EEP80777.1"/>
    <property type="molecule type" value="Genomic_DNA"/>
</dbReference>
<protein>
    <submittedName>
        <fullName evidence="2">Uncharacterized protein</fullName>
    </submittedName>
</protein>
<sequence>MSPDMTSSDSNVFVLEDEALTRDMSKDPKTDQEIKLTTTILIVPTIITTIPEEMTILQNANPKDSWLVASLLRFPRVDTPMTIMLRLKYPRNTFSSETMRKTRTSEYGQTRTVTLSALTTDAGNHHMCYGVEEKEFADNERFNQHNSTSSDYGEKSNDVHGPDNIQDHVPWTSQG</sequence>
<organism evidence="2 3">
    <name type="scientific">Uncinocarpus reesii (strain UAMH 1704)</name>
    <dbReference type="NCBI Taxonomy" id="336963"/>
    <lineage>
        <taxon>Eukaryota</taxon>
        <taxon>Fungi</taxon>
        <taxon>Dikarya</taxon>
        <taxon>Ascomycota</taxon>
        <taxon>Pezizomycotina</taxon>
        <taxon>Eurotiomycetes</taxon>
        <taxon>Eurotiomycetidae</taxon>
        <taxon>Onygenales</taxon>
        <taxon>Onygenaceae</taxon>
        <taxon>Uncinocarpus</taxon>
    </lineage>
</organism>
<feature type="region of interest" description="Disordered" evidence="1">
    <location>
        <begin position="142"/>
        <end position="175"/>
    </location>
</feature>
<evidence type="ECO:0000313" key="3">
    <source>
        <dbReference type="Proteomes" id="UP000002058"/>
    </source>
</evidence>
<dbReference type="Proteomes" id="UP000002058">
    <property type="component" value="Unassembled WGS sequence"/>
</dbReference>
<reference evidence="3" key="1">
    <citation type="journal article" date="2009" name="Genome Res.">
        <title>Comparative genomic analyses of the human fungal pathogens Coccidioides and their relatives.</title>
        <authorList>
            <person name="Sharpton T.J."/>
            <person name="Stajich J.E."/>
            <person name="Rounsley S.D."/>
            <person name="Gardner M.J."/>
            <person name="Wortman J.R."/>
            <person name="Jordar V.S."/>
            <person name="Maiti R."/>
            <person name="Kodira C.D."/>
            <person name="Neafsey D.E."/>
            <person name="Zeng Q."/>
            <person name="Hung C.-Y."/>
            <person name="McMahan C."/>
            <person name="Muszewska A."/>
            <person name="Grynberg M."/>
            <person name="Mandel M.A."/>
            <person name="Kellner E.M."/>
            <person name="Barker B.M."/>
            <person name="Galgiani J.N."/>
            <person name="Orbach M.J."/>
            <person name="Kirkland T.N."/>
            <person name="Cole G.T."/>
            <person name="Henn M.R."/>
            <person name="Birren B.W."/>
            <person name="Taylor J.W."/>
        </authorList>
    </citation>
    <scope>NUCLEOTIDE SEQUENCE [LARGE SCALE GENOMIC DNA]</scope>
    <source>
        <strain evidence="3">UAMH 1704</strain>
    </source>
</reference>
<dbReference type="AlphaFoldDB" id="C4JT30"/>
<evidence type="ECO:0000256" key="1">
    <source>
        <dbReference type="SAM" id="MobiDB-lite"/>
    </source>
</evidence>